<evidence type="ECO:0000313" key="3">
    <source>
        <dbReference type="Proteomes" id="UP000799439"/>
    </source>
</evidence>
<dbReference type="AlphaFoldDB" id="A0A9P4J347"/>
<sequence length="214" mass="24671">MAPPPVTDTHFTTRLLLSSAQDLSLLEKMDDDALEFAPLDPWKALEPARHCPTCRCHTTAGQTFSTPSPVLGQSTVAMPSGGPKSGTKQEKTDEHSRLQQRNKMCNVIVGNWADIRERHVPRKPRGKPRTGNEDVFNVIFLQIKLVKCFLGNDRLWEDSRGVVEEQFRDWEELTRELLSWEKLMKVRRISILEKKMKEYYDSLDKQMLIQYGDE</sequence>
<evidence type="ECO:0000256" key="1">
    <source>
        <dbReference type="SAM" id="MobiDB-lite"/>
    </source>
</evidence>
<dbReference type="EMBL" id="ML996086">
    <property type="protein sequence ID" value="KAF2152380.1"/>
    <property type="molecule type" value="Genomic_DNA"/>
</dbReference>
<accession>A0A9P4J347</accession>
<feature type="compositionally biased region" description="Polar residues" evidence="1">
    <location>
        <begin position="65"/>
        <end position="77"/>
    </location>
</feature>
<dbReference type="Proteomes" id="UP000799439">
    <property type="component" value="Unassembled WGS sequence"/>
</dbReference>
<proteinExistence type="predicted"/>
<gene>
    <name evidence="2" type="ORF">K461DRAFT_268338</name>
</gene>
<reference evidence="2" key="1">
    <citation type="journal article" date="2020" name="Stud. Mycol.">
        <title>101 Dothideomycetes genomes: a test case for predicting lifestyles and emergence of pathogens.</title>
        <authorList>
            <person name="Haridas S."/>
            <person name="Albert R."/>
            <person name="Binder M."/>
            <person name="Bloem J."/>
            <person name="Labutti K."/>
            <person name="Salamov A."/>
            <person name="Andreopoulos B."/>
            <person name="Baker S."/>
            <person name="Barry K."/>
            <person name="Bills G."/>
            <person name="Bluhm B."/>
            <person name="Cannon C."/>
            <person name="Castanera R."/>
            <person name="Culley D."/>
            <person name="Daum C."/>
            <person name="Ezra D."/>
            <person name="Gonzalez J."/>
            <person name="Henrissat B."/>
            <person name="Kuo A."/>
            <person name="Liang C."/>
            <person name="Lipzen A."/>
            <person name="Lutzoni F."/>
            <person name="Magnuson J."/>
            <person name="Mondo S."/>
            <person name="Nolan M."/>
            <person name="Ohm R."/>
            <person name="Pangilinan J."/>
            <person name="Park H.-J."/>
            <person name="Ramirez L."/>
            <person name="Alfaro M."/>
            <person name="Sun H."/>
            <person name="Tritt A."/>
            <person name="Yoshinaga Y."/>
            <person name="Zwiers L.-H."/>
            <person name="Turgeon B."/>
            <person name="Goodwin S."/>
            <person name="Spatafora J."/>
            <person name="Crous P."/>
            <person name="Grigoriev I."/>
        </authorList>
    </citation>
    <scope>NUCLEOTIDE SEQUENCE</scope>
    <source>
        <strain evidence="2">CBS 260.36</strain>
    </source>
</reference>
<feature type="region of interest" description="Disordered" evidence="1">
    <location>
        <begin position="65"/>
        <end position="99"/>
    </location>
</feature>
<name>A0A9P4J347_9PEZI</name>
<organism evidence="2 3">
    <name type="scientific">Myriangium duriaei CBS 260.36</name>
    <dbReference type="NCBI Taxonomy" id="1168546"/>
    <lineage>
        <taxon>Eukaryota</taxon>
        <taxon>Fungi</taxon>
        <taxon>Dikarya</taxon>
        <taxon>Ascomycota</taxon>
        <taxon>Pezizomycotina</taxon>
        <taxon>Dothideomycetes</taxon>
        <taxon>Dothideomycetidae</taxon>
        <taxon>Myriangiales</taxon>
        <taxon>Myriangiaceae</taxon>
        <taxon>Myriangium</taxon>
    </lineage>
</organism>
<comment type="caution">
    <text evidence="2">The sequence shown here is derived from an EMBL/GenBank/DDBJ whole genome shotgun (WGS) entry which is preliminary data.</text>
</comment>
<protein>
    <submittedName>
        <fullName evidence="2">Uncharacterized protein</fullName>
    </submittedName>
</protein>
<keyword evidence="3" id="KW-1185">Reference proteome</keyword>
<evidence type="ECO:0000313" key="2">
    <source>
        <dbReference type="EMBL" id="KAF2152380.1"/>
    </source>
</evidence>
<feature type="compositionally biased region" description="Basic and acidic residues" evidence="1">
    <location>
        <begin position="87"/>
        <end position="97"/>
    </location>
</feature>